<dbReference type="NCBIfam" id="TIGR00229">
    <property type="entry name" value="sensory_box"/>
    <property type="match status" value="1"/>
</dbReference>
<evidence type="ECO:0000256" key="8">
    <source>
        <dbReference type="ARBA" id="ARBA00023012"/>
    </source>
</evidence>
<dbReference type="InterPro" id="IPR005467">
    <property type="entry name" value="His_kinase_dom"/>
</dbReference>
<dbReference type="SUPFAM" id="SSF55785">
    <property type="entry name" value="PYP-like sensor domain (PAS domain)"/>
    <property type="match status" value="1"/>
</dbReference>
<dbReference type="Pfam" id="PF02518">
    <property type="entry name" value="HATPase_c"/>
    <property type="match status" value="1"/>
</dbReference>
<evidence type="ECO:0000259" key="10">
    <source>
        <dbReference type="PROSITE" id="PS50109"/>
    </source>
</evidence>
<dbReference type="RefSeq" id="WP_377259695.1">
    <property type="nucleotide sequence ID" value="NZ_JBHMAA010000011.1"/>
</dbReference>
<reference evidence="11 12" key="1">
    <citation type="submission" date="2024-09" db="EMBL/GenBank/DDBJ databases">
        <authorList>
            <person name="Sun Q."/>
            <person name="Mori K."/>
        </authorList>
    </citation>
    <scope>NUCLEOTIDE SEQUENCE [LARGE SCALE GENOMIC DNA]</scope>
    <source>
        <strain evidence="11 12">TBRC 4938</strain>
    </source>
</reference>
<dbReference type="PANTHER" id="PTHR43065:SF10">
    <property type="entry name" value="PEROXIDE STRESS-ACTIVATED HISTIDINE KINASE MAK3"/>
    <property type="match status" value="1"/>
</dbReference>
<feature type="transmembrane region" description="Helical" evidence="9">
    <location>
        <begin position="33"/>
        <end position="64"/>
    </location>
</feature>
<feature type="domain" description="Histidine kinase" evidence="10">
    <location>
        <begin position="310"/>
        <end position="526"/>
    </location>
</feature>
<dbReference type="SMART" id="SM00388">
    <property type="entry name" value="HisKA"/>
    <property type="match status" value="1"/>
</dbReference>
<dbReference type="CDD" id="cd00082">
    <property type="entry name" value="HisKA"/>
    <property type="match status" value="1"/>
</dbReference>
<dbReference type="Gene3D" id="3.30.450.20">
    <property type="entry name" value="PAS domain"/>
    <property type="match status" value="1"/>
</dbReference>
<keyword evidence="5" id="KW-0547">Nucleotide-binding</keyword>
<dbReference type="GO" id="GO:0016301">
    <property type="term" value="F:kinase activity"/>
    <property type="evidence" value="ECO:0007669"/>
    <property type="project" value="UniProtKB-KW"/>
</dbReference>
<organism evidence="11 12">
    <name type="scientific">Rhizobium puerariae</name>
    <dbReference type="NCBI Taxonomy" id="1585791"/>
    <lineage>
        <taxon>Bacteria</taxon>
        <taxon>Pseudomonadati</taxon>
        <taxon>Pseudomonadota</taxon>
        <taxon>Alphaproteobacteria</taxon>
        <taxon>Hyphomicrobiales</taxon>
        <taxon>Rhizobiaceae</taxon>
        <taxon>Rhizobium/Agrobacterium group</taxon>
        <taxon>Rhizobium</taxon>
    </lineage>
</organism>
<dbReference type="InterPro" id="IPR036097">
    <property type="entry name" value="HisK_dim/P_sf"/>
</dbReference>
<dbReference type="Gene3D" id="1.10.287.130">
    <property type="match status" value="1"/>
</dbReference>
<dbReference type="Pfam" id="PF00512">
    <property type="entry name" value="HisKA"/>
    <property type="match status" value="1"/>
</dbReference>
<dbReference type="SMART" id="SM00387">
    <property type="entry name" value="HATPase_c"/>
    <property type="match status" value="1"/>
</dbReference>
<comment type="caution">
    <text evidence="11">The sequence shown here is derived from an EMBL/GenBank/DDBJ whole genome shotgun (WGS) entry which is preliminary data.</text>
</comment>
<dbReference type="SUPFAM" id="SSF47384">
    <property type="entry name" value="Homodimeric domain of signal transducing histidine kinase"/>
    <property type="match status" value="1"/>
</dbReference>
<evidence type="ECO:0000256" key="3">
    <source>
        <dbReference type="ARBA" id="ARBA00022553"/>
    </source>
</evidence>
<keyword evidence="6 11" id="KW-0418">Kinase</keyword>
<dbReference type="InterPro" id="IPR035965">
    <property type="entry name" value="PAS-like_dom_sf"/>
</dbReference>
<dbReference type="SUPFAM" id="SSF55874">
    <property type="entry name" value="ATPase domain of HSP90 chaperone/DNA topoisomerase II/histidine kinase"/>
    <property type="match status" value="1"/>
</dbReference>
<keyword evidence="4" id="KW-0808">Transferase</keyword>
<evidence type="ECO:0000256" key="9">
    <source>
        <dbReference type="SAM" id="Phobius"/>
    </source>
</evidence>
<keyword evidence="9" id="KW-1133">Transmembrane helix</keyword>
<evidence type="ECO:0000256" key="6">
    <source>
        <dbReference type="ARBA" id="ARBA00022777"/>
    </source>
</evidence>
<protein>
    <recommendedName>
        <fullName evidence="2">histidine kinase</fullName>
        <ecNumber evidence="2">2.7.13.3</ecNumber>
    </recommendedName>
</protein>
<dbReference type="EMBL" id="JBHMAA010000011">
    <property type="protein sequence ID" value="MFB9949132.1"/>
    <property type="molecule type" value="Genomic_DNA"/>
</dbReference>
<dbReference type="EC" id="2.7.13.3" evidence="2"/>
<dbReference type="PRINTS" id="PR00344">
    <property type="entry name" value="BCTRLSENSOR"/>
</dbReference>
<evidence type="ECO:0000313" key="12">
    <source>
        <dbReference type="Proteomes" id="UP001589692"/>
    </source>
</evidence>
<dbReference type="Proteomes" id="UP001589692">
    <property type="component" value="Unassembled WGS sequence"/>
</dbReference>
<keyword evidence="7" id="KW-0067">ATP-binding</keyword>
<evidence type="ECO:0000313" key="11">
    <source>
        <dbReference type="EMBL" id="MFB9949132.1"/>
    </source>
</evidence>
<evidence type="ECO:0000256" key="1">
    <source>
        <dbReference type="ARBA" id="ARBA00000085"/>
    </source>
</evidence>
<dbReference type="Gene3D" id="3.30.565.10">
    <property type="entry name" value="Histidine kinase-like ATPase, C-terminal domain"/>
    <property type="match status" value="1"/>
</dbReference>
<dbReference type="InterPro" id="IPR000014">
    <property type="entry name" value="PAS"/>
</dbReference>
<feature type="transmembrane region" description="Helical" evidence="9">
    <location>
        <begin position="103"/>
        <end position="122"/>
    </location>
</feature>
<dbReference type="PROSITE" id="PS50109">
    <property type="entry name" value="HIS_KIN"/>
    <property type="match status" value="1"/>
</dbReference>
<keyword evidence="9" id="KW-0472">Membrane</keyword>
<keyword evidence="12" id="KW-1185">Reference proteome</keyword>
<proteinExistence type="predicted"/>
<dbReference type="InterPro" id="IPR003594">
    <property type="entry name" value="HATPase_dom"/>
</dbReference>
<dbReference type="InterPro" id="IPR036890">
    <property type="entry name" value="HATPase_C_sf"/>
</dbReference>
<dbReference type="InterPro" id="IPR004358">
    <property type="entry name" value="Sig_transdc_His_kin-like_C"/>
</dbReference>
<evidence type="ECO:0000256" key="4">
    <source>
        <dbReference type="ARBA" id="ARBA00022679"/>
    </source>
</evidence>
<sequence length="537" mass="58821">MEIKSENPRRSQPFERWGMDDAAPAAAGYNRRLAAAAAMAASIFILDTFTSLGSAIAVLYVLVIVLADGPGGRYRLLAHSAACAILALASFLYVHGIRAEPEAVLRLVFSMAANAVTTAILWKRRTDRILLEESEHRYRNIFETLAVAIWEHDFRQVKAELVSLRKSGVTDMRRYIEDHPEFVIRTRRMVRITDVNRTALRLMDVPTKEEFFTHLADFLPENDASFAQCLIALDEGHATFQSETTIRSRSGRMIPVIVILSFPQGEGLGRIQASIVDITERLEFQEALESSRQELEHASRAAMIGEISASIAHEVNQPLSAIMTSVQAAQRWLNRTQPDLEETRLALDDVVLSTERASAVVKRVRMLLGKAQPENGAVSVDTIVADAVRLKQKELSDHAVTVSMDLRANGAVVLGDRVLLQQTFLNVIANAVQAMEEAKAGMPQLTIRTAVDKTDLIVVFEDSGPGLGENDGESLFKAFSTTKPNGMGLGLAICRSIVMAHDGYIAIGNRPGASGAQVEIRLPLIAGLAAPDMTLSR</sequence>
<gene>
    <name evidence="11" type="ORF">ACFFP0_09755</name>
</gene>
<evidence type="ECO:0000256" key="2">
    <source>
        <dbReference type="ARBA" id="ARBA00012438"/>
    </source>
</evidence>
<evidence type="ECO:0000256" key="7">
    <source>
        <dbReference type="ARBA" id="ARBA00022840"/>
    </source>
</evidence>
<keyword evidence="8" id="KW-0902">Two-component regulatory system</keyword>
<dbReference type="InterPro" id="IPR003661">
    <property type="entry name" value="HisK_dim/P_dom"/>
</dbReference>
<keyword evidence="9" id="KW-0812">Transmembrane</keyword>
<evidence type="ECO:0000256" key="5">
    <source>
        <dbReference type="ARBA" id="ARBA00022741"/>
    </source>
</evidence>
<name>A0ABV6AGY5_9HYPH</name>
<dbReference type="PANTHER" id="PTHR43065">
    <property type="entry name" value="SENSOR HISTIDINE KINASE"/>
    <property type="match status" value="1"/>
</dbReference>
<accession>A0ABV6AGY5</accession>
<keyword evidence="3" id="KW-0597">Phosphoprotein</keyword>
<feature type="transmembrane region" description="Helical" evidence="9">
    <location>
        <begin position="76"/>
        <end position="97"/>
    </location>
</feature>
<comment type="catalytic activity">
    <reaction evidence="1">
        <text>ATP + protein L-histidine = ADP + protein N-phospho-L-histidine.</text>
        <dbReference type="EC" id="2.7.13.3"/>
    </reaction>
</comment>